<sequence length="74" mass="9208">MGRIYDEKDYFAIYVHKVFSKTMIEVGHLSLTAIVEVQFKNNMNRYHKLPIKLREVKYNEMQFERGYWKRYRKK</sequence>
<dbReference type="EMBL" id="PYMB01000003">
    <property type="protein sequence ID" value="PSW13314.1"/>
    <property type="molecule type" value="Genomic_DNA"/>
</dbReference>
<proteinExistence type="predicted"/>
<comment type="caution">
    <text evidence="1">The sequence shown here is derived from an EMBL/GenBank/DDBJ whole genome shotgun (WGS) entry which is preliminary data.</text>
</comment>
<dbReference type="AlphaFoldDB" id="A0A2T3NFI9"/>
<evidence type="ECO:0000313" key="2">
    <source>
        <dbReference type="Proteomes" id="UP000241346"/>
    </source>
</evidence>
<dbReference type="Proteomes" id="UP000241346">
    <property type="component" value="Unassembled WGS sequence"/>
</dbReference>
<dbReference type="RefSeq" id="WP_107298138.1">
    <property type="nucleotide sequence ID" value="NZ_PYMB01000003.1"/>
</dbReference>
<accession>A0A2T3NFI9</accession>
<protein>
    <submittedName>
        <fullName evidence="1">Uncharacterized protein</fullName>
    </submittedName>
</protein>
<gene>
    <name evidence="1" type="ORF">C9J01_10710</name>
</gene>
<reference evidence="1 2" key="1">
    <citation type="submission" date="2018-03" db="EMBL/GenBank/DDBJ databases">
        <title>Whole genome sequencing of Histamine producing bacteria.</title>
        <authorList>
            <person name="Butler K."/>
        </authorList>
    </citation>
    <scope>NUCLEOTIDE SEQUENCE [LARGE SCALE GENOMIC DNA]</scope>
    <source>
        <strain evidence="1 2">DSM 19138</strain>
    </source>
</reference>
<name>A0A2T3NFI9_9GAMM</name>
<evidence type="ECO:0000313" key="1">
    <source>
        <dbReference type="EMBL" id="PSW13314.1"/>
    </source>
</evidence>
<organism evidence="1 2">
    <name type="scientific">Photobacterium rosenbergii</name>
    <dbReference type="NCBI Taxonomy" id="294936"/>
    <lineage>
        <taxon>Bacteria</taxon>
        <taxon>Pseudomonadati</taxon>
        <taxon>Pseudomonadota</taxon>
        <taxon>Gammaproteobacteria</taxon>
        <taxon>Vibrionales</taxon>
        <taxon>Vibrionaceae</taxon>
        <taxon>Photobacterium</taxon>
    </lineage>
</organism>